<dbReference type="EMBL" id="CP036289">
    <property type="protein sequence ID" value="QDU74645.1"/>
    <property type="molecule type" value="Genomic_DNA"/>
</dbReference>
<dbReference type="AlphaFoldDB" id="A0A518C5Y2"/>
<sequence length="260" mass="28955">MEDDRSDAFLAGRLIQYGLQPGMIPFNEPEYMELVDRFIDRQAFRGMVRDVADGLGLIVVDVNDRGIFLGTSNQSVFAMKPSEFRSGTSGEDRLLDGLIQIAIAATVYPRQRDLDEDSYEAKPPITVAEVDQMLRELSESAKSRVGDSDLSDEQLQQGIQEAWRVYESRPAVRKMKSGLHSKDSTHGLIYKHLQLLANQGCFTVIGSKDSPSFRPTLKYQILVKELAASELYREFHDLIASATGDDGSTGIVASQETYHA</sequence>
<protein>
    <submittedName>
        <fullName evidence="1">Uncharacterized protein</fullName>
    </submittedName>
</protein>
<dbReference type="Proteomes" id="UP000318626">
    <property type="component" value="Chromosome"/>
</dbReference>
<keyword evidence="2" id="KW-1185">Reference proteome</keyword>
<name>A0A518C5Y2_9BACT</name>
<dbReference type="RefSeq" id="WP_144971588.1">
    <property type="nucleotide sequence ID" value="NZ_CP036289.1"/>
</dbReference>
<organism evidence="1 2">
    <name type="scientific">Bremerella volcania</name>
    <dbReference type="NCBI Taxonomy" id="2527984"/>
    <lineage>
        <taxon>Bacteria</taxon>
        <taxon>Pseudomonadati</taxon>
        <taxon>Planctomycetota</taxon>
        <taxon>Planctomycetia</taxon>
        <taxon>Pirellulales</taxon>
        <taxon>Pirellulaceae</taxon>
        <taxon>Bremerella</taxon>
    </lineage>
</organism>
<dbReference type="OrthoDB" id="6873087at2"/>
<dbReference type="KEGG" id="bvo:Pan97_16570"/>
<reference evidence="2" key="1">
    <citation type="submission" date="2019-02" db="EMBL/GenBank/DDBJ databases">
        <title>Deep-cultivation of Planctomycetes and their phenomic and genomic characterization uncovers novel biology.</title>
        <authorList>
            <person name="Wiegand S."/>
            <person name="Jogler M."/>
            <person name="Boedeker C."/>
            <person name="Pinto D."/>
            <person name="Vollmers J."/>
            <person name="Rivas-Marin E."/>
            <person name="Kohn T."/>
            <person name="Peeters S.H."/>
            <person name="Heuer A."/>
            <person name="Rast P."/>
            <person name="Oberbeckmann S."/>
            <person name="Bunk B."/>
            <person name="Jeske O."/>
            <person name="Meyerdierks A."/>
            <person name="Storesund J.E."/>
            <person name="Kallscheuer N."/>
            <person name="Luecker S."/>
            <person name="Lage O.M."/>
            <person name="Pohl T."/>
            <person name="Merkel B.J."/>
            <person name="Hornburger P."/>
            <person name="Mueller R.-W."/>
            <person name="Bruemmer F."/>
            <person name="Labrenz M."/>
            <person name="Spormann A.M."/>
            <person name="Op den Camp H."/>
            <person name="Overmann J."/>
            <person name="Amann R."/>
            <person name="Jetten M.S.M."/>
            <person name="Mascher T."/>
            <person name="Medema M.H."/>
            <person name="Devos D.P."/>
            <person name="Kaster A.-K."/>
            <person name="Ovreas L."/>
            <person name="Rohde M."/>
            <person name="Galperin M.Y."/>
            <person name="Jogler C."/>
        </authorList>
    </citation>
    <scope>NUCLEOTIDE SEQUENCE [LARGE SCALE GENOMIC DNA]</scope>
    <source>
        <strain evidence="2">Pan97</strain>
    </source>
</reference>
<evidence type="ECO:0000313" key="2">
    <source>
        <dbReference type="Proteomes" id="UP000318626"/>
    </source>
</evidence>
<accession>A0A518C5Y2</accession>
<proteinExistence type="predicted"/>
<gene>
    <name evidence="1" type="ORF">Pan97_16570</name>
</gene>
<evidence type="ECO:0000313" key="1">
    <source>
        <dbReference type="EMBL" id="QDU74645.1"/>
    </source>
</evidence>